<keyword evidence="4" id="KW-0411">Iron-sulfur</keyword>
<feature type="domain" description="Rieske" evidence="5">
    <location>
        <begin position="5"/>
        <end position="100"/>
    </location>
</feature>
<accession>A0ABW0MFA8</accession>
<dbReference type="Pfam" id="PF00355">
    <property type="entry name" value="Rieske"/>
    <property type="match status" value="1"/>
</dbReference>
<keyword evidence="1" id="KW-0001">2Fe-2S</keyword>
<dbReference type="InterPro" id="IPR036922">
    <property type="entry name" value="Rieske_2Fe-2S_sf"/>
</dbReference>
<dbReference type="SUPFAM" id="SSF50022">
    <property type="entry name" value="ISP domain"/>
    <property type="match status" value="1"/>
</dbReference>
<dbReference type="PANTHER" id="PTHR21496:SF23">
    <property type="entry name" value="3-PHENYLPROPIONATE_CINNAMIC ACID DIOXYGENASE FERREDOXIN SUBUNIT"/>
    <property type="match status" value="1"/>
</dbReference>
<evidence type="ECO:0000256" key="3">
    <source>
        <dbReference type="ARBA" id="ARBA00023004"/>
    </source>
</evidence>
<sequence length="117" mass="12470">MADWVDVTPAQELLPGQFRTVDVDGVQIAVFNVAGKYYAIEDVCTHDGGILTGGSVDGDEVICPRHGAHFSIKTGDALGPPAYEPVAIFPVRVEQGMVQVRDDRWDGSDPVISCSGP</sequence>
<dbReference type="Gene3D" id="2.102.10.10">
    <property type="entry name" value="Rieske [2Fe-2S] iron-sulphur domain"/>
    <property type="match status" value="1"/>
</dbReference>
<dbReference type="PROSITE" id="PS51296">
    <property type="entry name" value="RIESKE"/>
    <property type="match status" value="1"/>
</dbReference>
<evidence type="ECO:0000256" key="4">
    <source>
        <dbReference type="ARBA" id="ARBA00023014"/>
    </source>
</evidence>
<organism evidence="6 7">
    <name type="scientific">Paraherbaspirillum soli</name>
    <dbReference type="NCBI Taxonomy" id="631222"/>
    <lineage>
        <taxon>Bacteria</taxon>
        <taxon>Pseudomonadati</taxon>
        <taxon>Pseudomonadota</taxon>
        <taxon>Betaproteobacteria</taxon>
        <taxon>Burkholderiales</taxon>
        <taxon>Oxalobacteraceae</taxon>
        <taxon>Paraherbaspirillum</taxon>
    </lineage>
</organism>
<evidence type="ECO:0000256" key="2">
    <source>
        <dbReference type="ARBA" id="ARBA00022723"/>
    </source>
</evidence>
<evidence type="ECO:0000256" key="1">
    <source>
        <dbReference type="ARBA" id="ARBA00022714"/>
    </source>
</evidence>
<gene>
    <name evidence="6" type="ORF">ACFPM8_16895</name>
</gene>
<dbReference type="RefSeq" id="WP_378999116.1">
    <property type="nucleotide sequence ID" value="NZ_JBHSMT010000028.1"/>
</dbReference>
<evidence type="ECO:0000259" key="5">
    <source>
        <dbReference type="PROSITE" id="PS51296"/>
    </source>
</evidence>
<protein>
    <submittedName>
        <fullName evidence="6">Non-heme iron oxygenase ferredoxin subunit</fullName>
    </submittedName>
</protein>
<dbReference type="PANTHER" id="PTHR21496">
    <property type="entry name" value="FERREDOXIN-RELATED"/>
    <property type="match status" value="1"/>
</dbReference>
<reference evidence="7" key="1">
    <citation type="journal article" date="2019" name="Int. J. Syst. Evol. Microbiol.">
        <title>The Global Catalogue of Microorganisms (GCM) 10K type strain sequencing project: providing services to taxonomists for standard genome sequencing and annotation.</title>
        <authorList>
            <consortium name="The Broad Institute Genomics Platform"/>
            <consortium name="The Broad Institute Genome Sequencing Center for Infectious Disease"/>
            <person name="Wu L."/>
            <person name="Ma J."/>
        </authorList>
    </citation>
    <scope>NUCLEOTIDE SEQUENCE [LARGE SCALE GENOMIC DNA]</scope>
    <source>
        <strain evidence="7">JCM 17066</strain>
    </source>
</reference>
<evidence type="ECO:0000313" key="6">
    <source>
        <dbReference type="EMBL" id="MFC5475641.1"/>
    </source>
</evidence>
<name>A0ABW0MFA8_9BURK</name>
<keyword evidence="3" id="KW-0408">Iron</keyword>
<proteinExistence type="predicted"/>
<dbReference type="InterPro" id="IPR017941">
    <property type="entry name" value="Rieske_2Fe-2S"/>
</dbReference>
<comment type="caution">
    <text evidence="6">The sequence shown here is derived from an EMBL/GenBank/DDBJ whole genome shotgun (WGS) entry which is preliminary data.</text>
</comment>
<dbReference type="CDD" id="cd03528">
    <property type="entry name" value="Rieske_RO_ferredoxin"/>
    <property type="match status" value="1"/>
</dbReference>
<keyword evidence="2" id="KW-0479">Metal-binding</keyword>
<dbReference type="Proteomes" id="UP001596045">
    <property type="component" value="Unassembled WGS sequence"/>
</dbReference>
<dbReference type="EMBL" id="JBHSMT010000028">
    <property type="protein sequence ID" value="MFC5475641.1"/>
    <property type="molecule type" value="Genomic_DNA"/>
</dbReference>
<evidence type="ECO:0000313" key="7">
    <source>
        <dbReference type="Proteomes" id="UP001596045"/>
    </source>
</evidence>
<keyword evidence="7" id="KW-1185">Reference proteome</keyword>